<organism evidence="1 2">
    <name type="scientific">Methylocaldum marinum</name>
    <dbReference type="NCBI Taxonomy" id="1432792"/>
    <lineage>
        <taxon>Bacteria</taxon>
        <taxon>Pseudomonadati</taxon>
        <taxon>Pseudomonadota</taxon>
        <taxon>Gammaproteobacteria</taxon>
        <taxon>Methylococcales</taxon>
        <taxon>Methylococcaceae</taxon>
        <taxon>Methylocaldum</taxon>
    </lineage>
</organism>
<evidence type="ECO:0000313" key="2">
    <source>
        <dbReference type="Proteomes" id="UP000266313"/>
    </source>
</evidence>
<name>A0A286T7A1_9GAMM</name>
<proteinExistence type="predicted"/>
<keyword evidence="2" id="KW-1185">Reference proteome</keyword>
<reference evidence="1 2" key="1">
    <citation type="submission" date="2016-12" db="EMBL/GenBank/DDBJ databases">
        <title>Genome sequencing of Methylocaldum marinum.</title>
        <authorList>
            <person name="Takeuchi M."/>
            <person name="Kamagata Y."/>
            <person name="Hiraoka S."/>
            <person name="Oshima K."/>
            <person name="Hattori M."/>
            <person name="Iwasaki W."/>
        </authorList>
    </citation>
    <scope>NUCLEOTIDE SEQUENCE [LARGE SCALE GENOMIC DNA]</scope>
    <source>
        <strain evidence="1 2">S8</strain>
    </source>
</reference>
<dbReference type="RefSeq" id="WP_119632544.1">
    <property type="nucleotide sequence ID" value="NZ_AP017928.1"/>
</dbReference>
<evidence type="ECO:0000313" key="1">
    <source>
        <dbReference type="EMBL" id="BBA37580.1"/>
    </source>
</evidence>
<dbReference type="AlphaFoldDB" id="A0A286T7A1"/>
<gene>
    <name evidence="1" type="ORF">sS8_5663</name>
</gene>
<protein>
    <submittedName>
        <fullName evidence="1">Uncharacterized protein</fullName>
    </submittedName>
</protein>
<dbReference type="Proteomes" id="UP000266313">
    <property type="component" value="Chromosome"/>
</dbReference>
<accession>A0A286T7A1</accession>
<dbReference type="OrthoDB" id="7570178at2"/>
<dbReference type="KEGG" id="mmai:sS8_5663"/>
<dbReference type="EMBL" id="AP017928">
    <property type="protein sequence ID" value="BBA37580.1"/>
    <property type="molecule type" value="Genomic_DNA"/>
</dbReference>
<sequence length="185" mass="19882">MGVEIRLHNKKLKRTLKTAPLSLTLAASMVPSLIDINKAEQGYLGRNGSPVLGQAFEMLLARWAAGERDRETALRLLFLSWYANCEPPFLTGLPTEQETASICSETFAALGGASSSDPEVCFAVGLMAELFPWCLGDEAHWVEVGHLLASQAVKLQPGGPPLSAFVGRGAYGEYFSHMLSARAGS</sequence>